<dbReference type="CDD" id="cd13351">
    <property type="entry name" value="PH-GRAM1_TCB1D9_TCB1D9B"/>
    <property type="match status" value="1"/>
</dbReference>
<dbReference type="PANTHER" id="PTHR47666:SF5">
    <property type="entry name" value="TBC1 DOMAIN FAMILY MEMBER 9B"/>
    <property type="match status" value="1"/>
</dbReference>
<dbReference type="Gene3D" id="1.10.472.80">
    <property type="entry name" value="Ypt/Rab-GAP domain of gyp1p, domain 3"/>
    <property type="match status" value="1"/>
</dbReference>
<dbReference type="InterPro" id="IPR036014">
    <property type="entry name" value="TCB1D9/TCB1D9B_PH-GRAM1"/>
</dbReference>
<feature type="compositionally biased region" description="Pro residues" evidence="4">
    <location>
        <begin position="402"/>
        <end position="413"/>
    </location>
</feature>
<keyword evidence="5" id="KW-0472">Membrane</keyword>
<evidence type="ECO:0000256" key="5">
    <source>
        <dbReference type="SAM" id="Phobius"/>
    </source>
</evidence>
<evidence type="ECO:0000256" key="2">
    <source>
        <dbReference type="ARBA" id="ARBA00022737"/>
    </source>
</evidence>
<dbReference type="Gene3D" id="1.10.8.270">
    <property type="entry name" value="putative rabgap domain of human tbc1 domain family member 14 like domains"/>
    <property type="match status" value="1"/>
</dbReference>
<dbReference type="FunFam" id="2.30.29.30:FF:000041">
    <property type="entry name" value="TBC1 domain family member 9 isoform X1"/>
    <property type="match status" value="1"/>
</dbReference>
<dbReference type="FunFam" id="1.10.472.80:FF:000033">
    <property type="entry name" value="TBC1 domain family member 9B isoform X1"/>
    <property type="match status" value="1"/>
</dbReference>
<comment type="function">
    <text evidence="3">May act as a GTPase-activating protein for Rab family protein(s).</text>
</comment>
<name>A0A8C1Y9Z0_CYPCA</name>
<dbReference type="InterPro" id="IPR036017">
    <property type="entry name" value="TCB1D9/TCB1D9B_PH-GRAM2"/>
</dbReference>
<reference evidence="8" key="2">
    <citation type="submission" date="2025-09" db="UniProtKB">
        <authorList>
            <consortium name="Ensembl"/>
        </authorList>
    </citation>
    <scope>IDENTIFICATION</scope>
</reference>
<protein>
    <submittedName>
        <fullName evidence="8">TBC1 domain family, member 9 (with GRAM domain)</fullName>
    </submittedName>
</protein>
<dbReference type="Gene3D" id="1.10.10.750">
    <property type="entry name" value="Ypt/Rab-GAP domain of gyp1p, domain 1"/>
    <property type="match status" value="1"/>
</dbReference>
<feature type="region of interest" description="Disordered" evidence="4">
    <location>
        <begin position="997"/>
        <end position="1028"/>
    </location>
</feature>
<dbReference type="InterPro" id="IPR004182">
    <property type="entry name" value="GRAM"/>
</dbReference>
<dbReference type="Gene3D" id="2.30.29.30">
    <property type="entry name" value="Pleckstrin-homology domain (PH domain)/Phosphotyrosine-binding domain (PTB)"/>
    <property type="match status" value="2"/>
</dbReference>
<evidence type="ECO:0000313" key="8">
    <source>
        <dbReference type="Ensembl" id="ENSCCRP00010116729.1"/>
    </source>
</evidence>
<dbReference type="Pfam" id="PF02893">
    <property type="entry name" value="GRAM"/>
    <property type="match status" value="2"/>
</dbReference>
<feature type="region of interest" description="Disordered" evidence="4">
    <location>
        <begin position="386"/>
        <end position="429"/>
    </location>
</feature>
<feature type="domain" description="Rab-GAP TBC" evidence="6">
    <location>
        <begin position="489"/>
        <end position="676"/>
    </location>
</feature>
<keyword evidence="5" id="KW-0812">Transmembrane</keyword>
<keyword evidence="9" id="KW-1185">Reference proteome</keyword>
<dbReference type="SMART" id="SM00164">
    <property type="entry name" value="TBC"/>
    <property type="match status" value="1"/>
</dbReference>
<dbReference type="CDD" id="cd13354">
    <property type="entry name" value="PH-GRAM2_TCB1D9_TCB1D9B"/>
    <property type="match status" value="1"/>
</dbReference>
<evidence type="ECO:0000256" key="1">
    <source>
        <dbReference type="ARBA" id="ARBA00022468"/>
    </source>
</evidence>
<dbReference type="FunFam" id="1.10.8.270:FF:000002">
    <property type="entry name" value="TBC1 domain family member 9B"/>
    <property type="match status" value="1"/>
</dbReference>
<proteinExistence type="predicted"/>
<organism evidence="8 9">
    <name type="scientific">Cyprinus carpio</name>
    <name type="common">Common carp</name>
    <dbReference type="NCBI Taxonomy" id="7962"/>
    <lineage>
        <taxon>Eukaryota</taxon>
        <taxon>Metazoa</taxon>
        <taxon>Chordata</taxon>
        <taxon>Craniata</taxon>
        <taxon>Vertebrata</taxon>
        <taxon>Euteleostomi</taxon>
        <taxon>Actinopterygii</taxon>
        <taxon>Neopterygii</taxon>
        <taxon>Teleostei</taxon>
        <taxon>Ostariophysi</taxon>
        <taxon>Cypriniformes</taxon>
        <taxon>Cyprinidae</taxon>
        <taxon>Cyprininae</taxon>
        <taxon>Cyprinus</taxon>
    </lineage>
</organism>
<dbReference type="AlphaFoldDB" id="A0A8C1Y9Z0"/>
<keyword evidence="2" id="KW-0677">Repeat</keyword>
<dbReference type="Pfam" id="PF00566">
    <property type="entry name" value="RabGAP-TBC"/>
    <property type="match status" value="1"/>
</dbReference>
<evidence type="ECO:0000259" key="6">
    <source>
        <dbReference type="PROSITE" id="PS50086"/>
    </source>
</evidence>
<dbReference type="InterPro" id="IPR000195">
    <property type="entry name" value="Rab-GAP-TBC_dom"/>
</dbReference>
<dbReference type="PROSITE" id="PS50222">
    <property type="entry name" value="EF_HAND_2"/>
    <property type="match status" value="1"/>
</dbReference>
<dbReference type="SUPFAM" id="SSF47923">
    <property type="entry name" value="Ypt/Rab-GAP domain of gyp1p"/>
    <property type="match status" value="2"/>
</dbReference>
<feature type="transmembrane region" description="Helical" evidence="5">
    <location>
        <begin position="814"/>
        <end position="836"/>
    </location>
</feature>
<evidence type="ECO:0000256" key="3">
    <source>
        <dbReference type="ARBA" id="ARBA00043879"/>
    </source>
</evidence>
<dbReference type="GO" id="GO:0005509">
    <property type="term" value="F:calcium ion binding"/>
    <property type="evidence" value="ECO:0007669"/>
    <property type="project" value="InterPro"/>
</dbReference>
<evidence type="ECO:0000313" key="9">
    <source>
        <dbReference type="Proteomes" id="UP000694427"/>
    </source>
</evidence>
<sequence>MWITPEEVLLANALWVSERANPYFILQRRKGHGRGGGITGLLVGTLDVVLDSSARVSQIFWNFPCGSSRKEITEHWEWLETNLLQTLSIFDNDDDITTFVKGKIQGIIAEENKSGKPQEDEDPGKFREAELKMRKLFGMPEEEKLVNYYPCSYWKGRVPRQGWIYLSVNHLCFYSFLLGKEVSLVVQWTDVTQLDKNATLVFPESIRVSTRGTEHFFSMFLNINETFKLMEQLANIAMRQLLDNESFSADRSLPKPCKTLKNVSALKRDLDARAKNERYRALFRLTQDERLDGHTDCTLWTPFAKMHVVGQMFVSNNYICFASREEDLCQLIIPLREVTIVEKADSSSVLPSPLSISTKNKMTFLFANLKDRDFLVQRISDFLQRTPDRPCGLNTQSENPSPSTPPSLPPSPPVLGLGEMPQNQHYSPSLPTAKKGLLQIYQQDVPEELGPKVTREKMKEESWNIHFFEFGRGVCMYRTSKTRELVLNGIPESLRGELWLLFSGAQNEMATHTGYYASLVEQAMGKCTLATEEIERDLHRSMPEHHAFQNEMGIAALRRVLTAYAYRNPTIGYCQAMNIVTSVLLLYCTEEEAFWLLVALCERMLPDYYNTRVVGALVDQGVFEELTRECLPLLYEHMQDLGVISTISLSWFLTLFLSVMPFDSAVLLVDCFFYEGIKVIFQVALAVLHANMDQLLSCSDEGEAMTILGRYLDNVVNKQTVSSPIPHLHALLTSGNNPPPEIDVFELIKASYEKFGSLRADVIEQMRFKQRLKVIQSLEDTAKRSVVRAIMTESAFSIEELEELYVLFKVSRSIIFVCLFYFIYFFTQLFSALAPWSCGLHTNTLSSRLFRLLDQNKDSLINFKEFVTGLSGMCHGDMTEKLKLLYRLHLPPGMFTVTETLRNRPWKECNSVSKKRNMKYFLELQGFFNLLKRNMSIKTTTHVCVVIQLQEQFIEMCKTLYNMFSEDPMEQELYHGIATVASLLLRIGEVGKKFTNNGSKKTEVQLPPAVDALQPEREDSSGEGGSGQSLVSKALAEAQLETPPATAAGSDEEAKDDTSVSSYSVVSAGSLQCEDIADDTVLIGCASGDAVDRRRGSVPDADWSITFEQVLASFLTETSLVDYFEKKHDIQSKITACKSLRAVERQISTSSDLDFSLNTH</sequence>
<reference evidence="8" key="1">
    <citation type="submission" date="2025-08" db="UniProtKB">
        <authorList>
            <consortium name="Ensembl"/>
        </authorList>
    </citation>
    <scope>IDENTIFICATION</scope>
</reference>
<dbReference type="PANTHER" id="PTHR47666">
    <property type="entry name" value="PROTEIN VASCULAR ASSOCIATED DEATH 1, CHLOROPLASTIC"/>
    <property type="match status" value="1"/>
</dbReference>
<dbReference type="GO" id="GO:0003008">
    <property type="term" value="P:system process"/>
    <property type="evidence" value="ECO:0007669"/>
    <property type="project" value="UniProtKB-ARBA"/>
</dbReference>
<dbReference type="FunFam" id="2.30.29.30:FF:000013">
    <property type="entry name" value="Putative TBC1 domain family member 8B"/>
    <property type="match status" value="1"/>
</dbReference>
<keyword evidence="5" id="KW-1133">Transmembrane helix</keyword>
<keyword evidence="1" id="KW-0343">GTPase activation</keyword>
<feature type="domain" description="EF-hand" evidence="7">
    <location>
        <begin position="841"/>
        <end position="876"/>
    </location>
</feature>
<dbReference type="GO" id="GO:0005096">
    <property type="term" value="F:GTPase activator activity"/>
    <property type="evidence" value="ECO:0007669"/>
    <property type="project" value="UniProtKB-KW"/>
</dbReference>
<evidence type="ECO:0000256" key="4">
    <source>
        <dbReference type="SAM" id="MobiDB-lite"/>
    </source>
</evidence>
<feature type="transmembrane region" description="Helical" evidence="5">
    <location>
        <begin position="649"/>
        <end position="673"/>
    </location>
</feature>
<accession>A0A8C1Y9Z0</accession>
<dbReference type="InterPro" id="IPR002048">
    <property type="entry name" value="EF_hand_dom"/>
</dbReference>
<evidence type="ECO:0000259" key="7">
    <source>
        <dbReference type="PROSITE" id="PS50222"/>
    </source>
</evidence>
<dbReference type="Proteomes" id="UP000694427">
    <property type="component" value="Unplaced"/>
</dbReference>
<dbReference type="Ensembl" id="ENSCCRT00010129719.1">
    <property type="protein sequence ID" value="ENSCCRP00010116729.1"/>
    <property type="gene ID" value="ENSCCRG00010050688.1"/>
</dbReference>
<dbReference type="InterPro" id="IPR035969">
    <property type="entry name" value="Rab-GAP_TBC_sf"/>
</dbReference>
<dbReference type="SMART" id="SM00568">
    <property type="entry name" value="GRAM"/>
    <property type="match status" value="2"/>
</dbReference>
<dbReference type="InterPro" id="IPR011993">
    <property type="entry name" value="PH-like_dom_sf"/>
</dbReference>
<feature type="region of interest" description="Disordered" evidence="4">
    <location>
        <begin position="1041"/>
        <end position="1061"/>
    </location>
</feature>
<dbReference type="InterPro" id="IPR011992">
    <property type="entry name" value="EF-hand-dom_pair"/>
</dbReference>
<dbReference type="SUPFAM" id="SSF47473">
    <property type="entry name" value="EF-hand"/>
    <property type="match status" value="1"/>
</dbReference>
<dbReference type="Gene3D" id="1.10.238.10">
    <property type="entry name" value="EF-hand"/>
    <property type="match status" value="1"/>
</dbReference>
<dbReference type="PROSITE" id="PS50086">
    <property type="entry name" value="TBC_RABGAP"/>
    <property type="match status" value="1"/>
</dbReference>